<dbReference type="Pfam" id="PF14555">
    <property type="entry name" value="UBA_4"/>
    <property type="match status" value="1"/>
</dbReference>
<evidence type="ECO:0000313" key="1">
    <source>
        <dbReference type="EMBL" id="GFT94078.1"/>
    </source>
</evidence>
<evidence type="ECO:0000313" key="2">
    <source>
        <dbReference type="Proteomes" id="UP000887013"/>
    </source>
</evidence>
<dbReference type="OrthoDB" id="286637at2759"/>
<organism evidence="1 2">
    <name type="scientific">Nephila pilipes</name>
    <name type="common">Giant wood spider</name>
    <name type="synonym">Nephila maculata</name>
    <dbReference type="NCBI Taxonomy" id="299642"/>
    <lineage>
        <taxon>Eukaryota</taxon>
        <taxon>Metazoa</taxon>
        <taxon>Ecdysozoa</taxon>
        <taxon>Arthropoda</taxon>
        <taxon>Chelicerata</taxon>
        <taxon>Arachnida</taxon>
        <taxon>Araneae</taxon>
        <taxon>Araneomorphae</taxon>
        <taxon>Entelegynae</taxon>
        <taxon>Araneoidea</taxon>
        <taxon>Nephilidae</taxon>
        <taxon>Nephila</taxon>
    </lineage>
</organism>
<keyword evidence="2" id="KW-1185">Reference proteome</keyword>
<dbReference type="InterPro" id="IPR009060">
    <property type="entry name" value="UBA-like_sf"/>
</dbReference>
<dbReference type="EMBL" id="BMAW01121462">
    <property type="protein sequence ID" value="GFT94078.1"/>
    <property type="molecule type" value="Genomic_DNA"/>
</dbReference>
<comment type="caution">
    <text evidence="1">The sequence shown here is derived from an EMBL/GenBank/DDBJ whole genome shotgun (WGS) entry which is preliminary data.</text>
</comment>
<dbReference type="AlphaFoldDB" id="A0A8X6PWW0"/>
<dbReference type="Gene3D" id="1.10.8.10">
    <property type="entry name" value="DNA helicase RuvA subunit, C-terminal domain"/>
    <property type="match status" value="1"/>
</dbReference>
<name>A0A8X6PWW0_NEPPI</name>
<gene>
    <name evidence="1" type="primary">Dcun1d1</name>
    <name evidence="1" type="ORF">NPIL_51732</name>
</gene>
<dbReference type="FunFam" id="1.10.8.10:FF:000021">
    <property type="entry name" value="DCN1-like protein"/>
    <property type="match status" value="1"/>
</dbReference>
<dbReference type="SUPFAM" id="SSF46934">
    <property type="entry name" value="UBA-like"/>
    <property type="match status" value="1"/>
</dbReference>
<sequence>MICCESGGKEDLFTMHKLKYSQKEKVKQFITFTQTGEKTAIYCLSQHDWKLDVASDNYFQNPEVYFREQKPSVDRKKLENLYARYRVFYEKLHFVKFASFKDIFIVYIASNISIDITLFKILYFKGVEFKDRLGPNVTRFKFI</sequence>
<protein>
    <submittedName>
        <fullName evidence="1">DCN1-like protein 1</fullName>
    </submittedName>
</protein>
<dbReference type="Proteomes" id="UP000887013">
    <property type="component" value="Unassembled WGS sequence"/>
</dbReference>
<reference evidence="1" key="1">
    <citation type="submission" date="2020-08" db="EMBL/GenBank/DDBJ databases">
        <title>Multicomponent nature underlies the extraordinary mechanical properties of spider dragline silk.</title>
        <authorList>
            <person name="Kono N."/>
            <person name="Nakamura H."/>
            <person name="Mori M."/>
            <person name="Yoshida Y."/>
            <person name="Ohtoshi R."/>
            <person name="Malay A.D."/>
            <person name="Moran D.A.P."/>
            <person name="Tomita M."/>
            <person name="Numata K."/>
            <person name="Arakawa K."/>
        </authorList>
    </citation>
    <scope>NUCLEOTIDE SEQUENCE</scope>
</reference>
<accession>A0A8X6PWW0</accession>
<proteinExistence type="predicted"/>